<sequence>MDAVEIFLLYVVGFSVLVFLILDSLKSEQSSDFGDSDSKTGIGSCALESVKENDNQEEEKSVGAKEQTVCEHEIEGEEGFLDDWEGIERTELEKNFGEAVVFVSSKSNADQIRDVKLELYGLQKVALEGPCHHSQPMPLKVSARAKWNAWHKLGNMSREEAMEKYIDVLSRAIPGWKGEGTLSAQAAATYEDLTSTPQNLYGVEAAR</sequence>
<evidence type="ECO:0000313" key="6">
    <source>
        <dbReference type="EMBL" id="PIN00574.1"/>
    </source>
</evidence>
<feature type="compositionally biased region" description="Basic and acidic residues" evidence="3">
    <location>
        <begin position="49"/>
        <end position="65"/>
    </location>
</feature>
<proteinExistence type="inferred from homology"/>
<evidence type="ECO:0000256" key="1">
    <source>
        <dbReference type="ARBA" id="ARBA00005567"/>
    </source>
</evidence>
<evidence type="ECO:0000313" key="8">
    <source>
        <dbReference type="Proteomes" id="UP000231279"/>
    </source>
</evidence>
<dbReference type="AlphaFoldDB" id="A0A2G9G5I5"/>
<protein>
    <recommendedName>
        <fullName evidence="5">ACB domain-containing protein</fullName>
    </recommendedName>
</protein>
<dbReference type="Proteomes" id="UP000231279">
    <property type="component" value="Unassembled WGS sequence"/>
</dbReference>
<feature type="region of interest" description="Disordered" evidence="3">
    <location>
        <begin position="29"/>
        <end position="65"/>
    </location>
</feature>
<feature type="domain" description="ACB" evidence="5">
    <location>
        <begin position="92"/>
        <end position="178"/>
    </location>
</feature>
<reference evidence="6" key="1">
    <citation type="submission" date="2017-07" db="EMBL/GenBank/DDBJ databases">
        <authorList>
            <person name="Sun Z.S."/>
            <person name="Albrecht U."/>
            <person name="Echele G."/>
            <person name="Lee C.C."/>
        </authorList>
    </citation>
    <scope>NUCLEOTIDE SEQUENCE</scope>
    <source>
        <strain evidence="6">UFG-1</strain>
        <tissue evidence="6">Leaf</tissue>
    </source>
</reference>
<keyword evidence="4" id="KW-0812">Transmembrane</keyword>
<evidence type="ECO:0000256" key="4">
    <source>
        <dbReference type="SAM" id="Phobius"/>
    </source>
</evidence>
<comment type="similarity">
    <text evidence="1">Belongs to the ACBP family.</text>
</comment>
<dbReference type="InterPro" id="IPR035984">
    <property type="entry name" value="Acyl-CoA-binding_sf"/>
</dbReference>
<accession>A0A2G9G5I5</accession>
<dbReference type="EMBL" id="NKXS01006890">
    <property type="protein sequence ID" value="PIN00574.1"/>
    <property type="molecule type" value="Genomic_DNA"/>
</dbReference>
<keyword evidence="4" id="KW-0472">Membrane</keyword>
<dbReference type="GO" id="GO:0000062">
    <property type="term" value="F:fatty-acyl-CoA binding"/>
    <property type="evidence" value="ECO:0007669"/>
    <property type="project" value="InterPro"/>
</dbReference>
<dbReference type="InterPro" id="IPR000582">
    <property type="entry name" value="Acyl-CoA-binding_protein"/>
</dbReference>
<comment type="caution">
    <text evidence="6">The sequence shown here is derived from an EMBL/GenBank/DDBJ whole genome shotgun (WGS) entry which is preliminary data.</text>
</comment>
<evidence type="ECO:0000259" key="5">
    <source>
        <dbReference type="PROSITE" id="PS51228"/>
    </source>
</evidence>
<dbReference type="GO" id="GO:0006631">
    <property type="term" value="P:fatty acid metabolic process"/>
    <property type="evidence" value="ECO:0007669"/>
    <property type="project" value="TreeGrafter"/>
</dbReference>
<dbReference type="PANTHER" id="PTHR23310">
    <property type="entry name" value="ACYL-COA-BINDING PROTEIN, ACBP"/>
    <property type="match status" value="1"/>
</dbReference>
<keyword evidence="4" id="KW-1133">Transmembrane helix</keyword>
<dbReference type="SUPFAM" id="SSF47027">
    <property type="entry name" value="Acyl-CoA binding protein"/>
    <property type="match status" value="1"/>
</dbReference>
<keyword evidence="8" id="KW-1185">Reference proteome</keyword>
<organism evidence="6 8">
    <name type="scientific">Handroanthus impetiginosus</name>
    <dbReference type="NCBI Taxonomy" id="429701"/>
    <lineage>
        <taxon>Eukaryota</taxon>
        <taxon>Viridiplantae</taxon>
        <taxon>Streptophyta</taxon>
        <taxon>Embryophyta</taxon>
        <taxon>Tracheophyta</taxon>
        <taxon>Spermatophyta</taxon>
        <taxon>Magnoliopsida</taxon>
        <taxon>eudicotyledons</taxon>
        <taxon>Gunneridae</taxon>
        <taxon>Pentapetalae</taxon>
        <taxon>asterids</taxon>
        <taxon>lamiids</taxon>
        <taxon>Lamiales</taxon>
        <taxon>Bignoniaceae</taxon>
        <taxon>Crescentiina</taxon>
        <taxon>Tabebuia alliance</taxon>
        <taxon>Handroanthus</taxon>
    </lineage>
</organism>
<dbReference type="Gene3D" id="1.20.80.10">
    <property type="match status" value="1"/>
</dbReference>
<evidence type="ECO:0000313" key="7">
    <source>
        <dbReference type="EMBL" id="PIN11104.1"/>
    </source>
</evidence>
<reference evidence="8" key="2">
    <citation type="journal article" date="2018" name="Gigascience">
        <title>Genome assembly of the Pink Ipe (Handroanthus impetiginosus, Bignoniaceae), a highly valued, ecologically keystone Neotropical timber forest tree.</title>
        <authorList>
            <person name="Silva-Junior O.B."/>
            <person name="Grattapaglia D."/>
            <person name="Novaes E."/>
            <person name="Collevatti R.G."/>
        </authorList>
    </citation>
    <scope>NUCLEOTIDE SEQUENCE [LARGE SCALE GENOMIC DNA]</scope>
    <source>
        <strain evidence="8">cv. UFG-1</strain>
    </source>
</reference>
<dbReference type="PRINTS" id="PR00689">
    <property type="entry name" value="ACOABINDINGP"/>
</dbReference>
<reference evidence="6" key="3">
    <citation type="journal article" date="2018" name="Gigascience">
        <title>Genome assembly of the pink ipe (Handroanthus impetiginosus, Bignoniaceae), a highly-valued ecologically keystone neotropical timber forest tree.</title>
        <authorList>
            <person name="Silva-Junior O.B."/>
            <person name="Novaes E."/>
            <person name="Grattapaglia D."/>
            <person name="Collevatti R.G."/>
        </authorList>
    </citation>
    <scope>NUCLEOTIDE SEQUENCE [LARGE SCALE GENOMIC DNA]</scope>
    <source>
        <strain evidence="6">UFG-1</strain>
        <tissue evidence="6">Leaf</tissue>
    </source>
</reference>
<dbReference type="PROSITE" id="PS51228">
    <property type="entry name" value="ACB_2"/>
    <property type="match status" value="1"/>
</dbReference>
<dbReference type="STRING" id="429701.A0A2G9G5I5"/>
<keyword evidence="2" id="KW-0446">Lipid-binding</keyword>
<dbReference type="PANTHER" id="PTHR23310:SF105">
    <property type="entry name" value="ACYL-COA-BINDING DOMAIN-CONTAINING PROTEIN 5"/>
    <property type="match status" value="1"/>
</dbReference>
<name>A0A2G9G5I5_9LAMI</name>
<feature type="transmembrane region" description="Helical" evidence="4">
    <location>
        <begin position="6"/>
        <end position="22"/>
    </location>
</feature>
<dbReference type="EMBL" id="NKXS01003025">
    <property type="protein sequence ID" value="PIN11104.1"/>
    <property type="molecule type" value="Genomic_DNA"/>
</dbReference>
<evidence type="ECO:0000256" key="3">
    <source>
        <dbReference type="SAM" id="MobiDB-lite"/>
    </source>
</evidence>
<dbReference type="OrthoDB" id="71307at2759"/>
<gene>
    <name evidence="7" type="ORF">CDL12_16299</name>
    <name evidence="6" type="ORF">CDL12_26925</name>
</gene>
<dbReference type="Pfam" id="PF00887">
    <property type="entry name" value="ACBP"/>
    <property type="match status" value="1"/>
</dbReference>
<dbReference type="InterPro" id="IPR014352">
    <property type="entry name" value="FERM/acyl-CoA-bd_prot_sf"/>
</dbReference>
<evidence type="ECO:0000256" key="2">
    <source>
        <dbReference type="ARBA" id="ARBA00023121"/>
    </source>
</evidence>